<gene>
    <name evidence="8" type="ORF">WUBG_05966</name>
</gene>
<proteinExistence type="predicted"/>
<reference evidence="9" key="1">
    <citation type="submission" date="2012-08" db="EMBL/GenBank/DDBJ databases">
        <title>The Genome Sequence of Wuchereria bancrofti.</title>
        <authorList>
            <person name="Nutman T.B."/>
            <person name="Fink D.L."/>
            <person name="Russ C."/>
            <person name="Young S."/>
            <person name="Zeng Q."/>
            <person name="Koehrsen M."/>
            <person name="Alvarado L."/>
            <person name="Berlin A."/>
            <person name="Chapman S.B."/>
            <person name="Chen Z."/>
            <person name="Freedman E."/>
            <person name="Gellesch M."/>
            <person name="Goldberg J."/>
            <person name="Griggs A."/>
            <person name="Gujja S."/>
            <person name="Heilman E.R."/>
            <person name="Heiman D."/>
            <person name="Hepburn T."/>
            <person name="Howarth C."/>
            <person name="Jen D."/>
            <person name="Larson L."/>
            <person name="Lewis B."/>
            <person name="Mehta T."/>
            <person name="Park D."/>
            <person name="Pearson M."/>
            <person name="Roberts A."/>
            <person name="Saif S."/>
            <person name="Shea T."/>
            <person name="Shenoy N."/>
            <person name="Sisk P."/>
            <person name="Stolte C."/>
            <person name="Sykes S."/>
            <person name="Walk T."/>
            <person name="White J."/>
            <person name="Yandava C."/>
            <person name="Haas B."/>
            <person name="Henn M.R."/>
            <person name="Nusbaum C."/>
            <person name="Birren B."/>
        </authorList>
    </citation>
    <scope>NUCLEOTIDE SEQUENCE [LARGE SCALE GENOMIC DNA]</scope>
    <source>
        <strain evidence="9">NA</strain>
    </source>
</reference>
<dbReference type="Proteomes" id="UP000004810">
    <property type="component" value="Unassembled WGS sequence"/>
</dbReference>
<evidence type="ECO:0000256" key="6">
    <source>
        <dbReference type="ARBA" id="ARBA00022989"/>
    </source>
</evidence>
<keyword evidence="2" id="KW-0328">Glycosyltransferase</keyword>
<dbReference type="GO" id="GO:0016757">
    <property type="term" value="F:glycosyltransferase activity"/>
    <property type="evidence" value="ECO:0007669"/>
    <property type="project" value="UniProtKB-KW"/>
</dbReference>
<dbReference type="GO" id="GO:0005789">
    <property type="term" value="C:endoplasmic reticulum membrane"/>
    <property type="evidence" value="ECO:0007669"/>
    <property type="project" value="UniProtKB-SubCell"/>
</dbReference>
<evidence type="ECO:0000256" key="3">
    <source>
        <dbReference type="ARBA" id="ARBA00022679"/>
    </source>
</evidence>
<dbReference type="Pfam" id="PF03901">
    <property type="entry name" value="Glyco_transf_22"/>
    <property type="match status" value="1"/>
</dbReference>
<evidence type="ECO:0000256" key="2">
    <source>
        <dbReference type="ARBA" id="ARBA00022676"/>
    </source>
</evidence>
<comment type="caution">
    <text evidence="8">The sequence shown here is derived from an EMBL/GenBank/DDBJ whole genome shotgun (WGS) entry which is preliminary data.</text>
</comment>
<keyword evidence="7" id="KW-0472">Membrane</keyword>
<dbReference type="AlphaFoldDB" id="J9F6Z3"/>
<dbReference type="UniPathway" id="UPA00378"/>
<evidence type="ECO:0000313" key="8">
    <source>
        <dbReference type="EMBL" id="EJW83124.1"/>
    </source>
</evidence>
<evidence type="ECO:0000256" key="5">
    <source>
        <dbReference type="ARBA" id="ARBA00022824"/>
    </source>
</evidence>
<protein>
    <submittedName>
        <fullName evidence="8">Uncharacterized protein</fullName>
    </submittedName>
</protein>
<feature type="non-terminal residue" evidence="8">
    <location>
        <position position="125"/>
    </location>
</feature>
<evidence type="ECO:0000256" key="4">
    <source>
        <dbReference type="ARBA" id="ARBA00022692"/>
    </source>
</evidence>
<organism evidence="8 9">
    <name type="scientific">Wuchereria bancrofti</name>
    <dbReference type="NCBI Taxonomy" id="6293"/>
    <lineage>
        <taxon>Eukaryota</taxon>
        <taxon>Metazoa</taxon>
        <taxon>Ecdysozoa</taxon>
        <taxon>Nematoda</taxon>
        <taxon>Chromadorea</taxon>
        <taxon>Rhabditida</taxon>
        <taxon>Spirurina</taxon>
        <taxon>Spiruromorpha</taxon>
        <taxon>Filarioidea</taxon>
        <taxon>Onchocercidae</taxon>
        <taxon>Wuchereria</taxon>
    </lineage>
</organism>
<keyword evidence="4" id="KW-0812">Transmembrane</keyword>
<dbReference type="InterPro" id="IPR005599">
    <property type="entry name" value="GPI_mannosylTrfase"/>
</dbReference>
<keyword evidence="3" id="KW-0808">Transferase</keyword>
<keyword evidence="6" id="KW-1133">Transmembrane helix</keyword>
<dbReference type="EMBL" id="ADBV01002414">
    <property type="protein sequence ID" value="EJW83124.1"/>
    <property type="molecule type" value="Genomic_DNA"/>
</dbReference>
<sequence length="125" mass="14287">MTKKNMSLVKRTSNRIVIRSRLSPTDNVATDEQPSALSPLQANVLWNYPALDSFSKLYIPGGQMDLEWQPSVAAIFKVVFSVRISAAMWSIISDCDEVYNYWEPLHLFLYGTGFQTWEYSPVYAI</sequence>
<evidence type="ECO:0000256" key="7">
    <source>
        <dbReference type="ARBA" id="ARBA00023136"/>
    </source>
</evidence>
<accession>J9F6Z3</accession>
<name>J9F6Z3_WUCBA</name>
<comment type="subcellular location">
    <subcellularLocation>
        <location evidence="1">Endoplasmic reticulum membrane</location>
        <topology evidence="1">Multi-pass membrane protein</topology>
    </subcellularLocation>
</comment>
<evidence type="ECO:0000313" key="9">
    <source>
        <dbReference type="Proteomes" id="UP000004810"/>
    </source>
</evidence>
<keyword evidence="5" id="KW-0256">Endoplasmic reticulum</keyword>
<evidence type="ECO:0000256" key="1">
    <source>
        <dbReference type="ARBA" id="ARBA00004477"/>
    </source>
</evidence>